<dbReference type="Proteomes" id="UP000198584">
    <property type="component" value="Unassembled WGS sequence"/>
</dbReference>
<evidence type="ECO:0000313" key="1">
    <source>
        <dbReference type="EMBL" id="SEA00470.1"/>
    </source>
</evidence>
<evidence type="ECO:0008006" key="3">
    <source>
        <dbReference type="Google" id="ProtNLM"/>
    </source>
</evidence>
<dbReference type="AlphaFoldDB" id="A0A1H3XMK4"/>
<evidence type="ECO:0000313" key="2">
    <source>
        <dbReference type="Proteomes" id="UP000198584"/>
    </source>
</evidence>
<dbReference type="STRING" id="571932.SAMN05421743_102196"/>
<keyword evidence="2" id="KW-1185">Reference proteome</keyword>
<dbReference type="EMBL" id="FNQR01000002">
    <property type="protein sequence ID" value="SEA00470.1"/>
    <property type="molecule type" value="Genomic_DNA"/>
</dbReference>
<sequence>MTERNNGEEYLVLGREVNWINGDPYPAQCMFVWRKEGEEWKLVREYIELER</sequence>
<dbReference type="RefSeq" id="WP_245728790.1">
    <property type="nucleotide sequence ID" value="NZ_FNQR01000002.1"/>
</dbReference>
<name>A0A1H3XMK4_9BACI</name>
<protein>
    <recommendedName>
        <fullName evidence="3">DUF4440 domain-containing protein</fullName>
    </recommendedName>
</protein>
<proteinExistence type="predicted"/>
<organism evidence="1 2">
    <name type="scientific">Thalassobacillus cyri</name>
    <dbReference type="NCBI Taxonomy" id="571932"/>
    <lineage>
        <taxon>Bacteria</taxon>
        <taxon>Bacillati</taxon>
        <taxon>Bacillota</taxon>
        <taxon>Bacilli</taxon>
        <taxon>Bacillales</taxon>
        <taxon>Bacillaceae</taxon>
        <taxon>Thalassobacillus</taxon>
    </lineage>
</organism>
<accession>A0A1H3XMK4</accession>
<gene>
    <name evidence="1" type="ORF">SAMN05421743_102196</name>
</gene>
<reference evidence="1 2" key="1">
    <citation type="submission" date="2016-10" db="EMBL/GenBank/DDBJ databases">
        <authorList>
            <person name="de Groot N.N."/>
        </authorList>
    </citation>
    <scope>NUCLEOTIDE SEQUENCE [LARGE SCALE GENOMIC DNA]</scope>
    <source>
        <strain evidence="1 2">CCM7597</strain>
    </source>
</reference>